<dbReference type="EMBL" id="JACOOO010000001">
    <property type="protein sequence ID" value="MBC5627543.1"/>
    <property type="molecule type" value="Genomic_DNA"/>
</dbReference>
<sequence>MKVKVDIFSGFLGAGKTRLIKKLINDKYYREKIAIVENEFGEVSIDGAILRETNTVITEINSGCICCQVSGNFKKAISNIISNYEIDRLIIEPTGVAKLSELKRVFEEKELNEIVEVDKLITVVDGERFYIYLNNFRKFFVDQIKAADVIVISRSQYLDKEKLEKIVTDINGLNKKAIVVDKEWSKVRAQELIPKGEYNQKEYNKVFRRAYVKSNKGVSAYNDSAEDTFQTFAMSISRSISKKELISKFNFVANTNSFGEIIRAKGIVKLNDETMNQFDFSLDEFSIETVSYEGEGIISFIGVDLNKDEITKFFQ</sequence>
<organism evidence="2 3">
    <name type="scientific">Clostridium hominis</name>
    <dbReference type="NCBI Taxonomy" id="2763036"/>
    <lineage>
        <taxon>Bacteria</taxon>
        <taxon>Bacillati</taxon>
        <taxon>Bacillota</taxon>
        <taxon>Clostridia</taxon>
        <taxon>Eubacteriales</taxon>
        <taxon>Clostridiaceae</taxon>
        <taxon>Clostridium</taxon>
    </lineage>
</organism>
<name>A0ABR7D9H1_9CLOT</name>
<gene>
    <name evidence="2" type="ORF">H8S20_01405</name>
</gene>
<dbReference type="Proteomes" id="UP000596929">
    <property type="component" value="Unassembled WGS sequence"/>
</dbReference>
<dbReference type="InterPro" id="IPR027417">
    <property type="entry name" value="P-loop_NTPase"/>
</dbReference>
<accession>A0ABR7D9H1</accession>
<dbReference type="SUPFAM" id="SSF52540">
    <property type="entry name" value="P-loop containing nucleoside triphosphate hydrolases"/>
    <property type="match status" value="1"/>
</dbReference>
<dbReference type="InterPro" id="IPR051316">
    <property type="entry name" value="Zinc-reg_GTPase_activator"/>
</dbReference>
<dbReference type="CDD" id="cd03112">
    <property type="entry name" value="CobW-like"/>
    <property type="match status" value="1"/>
</dbReference>
<comment type="caution">
    <text evidence="2">The sequence shown here is derived from an EMBL/GenBank/DDBJ whole genome shotgun (WGS) entry which is preliminary data.</text>
</comment>
<evidence type="ECO:0000313" key="3">
    <source>
        <dbReference type="Proteomes" id="UP000596929"/>
    </source>
</evidence>
<evidence type="ECO:0000259" key="1">
    <source>
        <dbReference type="Pfam" id="PF02492"/>
    </source>
</evidence>
<evidence type="ECO:0000313" key="2">
    <source>
        <dbReference type="EMBL" id="MBC5627543.1"/>
    </source>
</evidence>
<dbReference type="Pfam" id="PF02492">
    <property type="entry name" value="cobW"/>
    <property type="match status" value="1"/>
</dbReference>
<dbReference type="PANTHER" id="PTHR13748">
    <property type="entry name" value="COBW-RELATED"/>
    <property type="match status" value="1"/>
</dbReference>
<protein>
    <submittedName>
        <fullName evidence="2">GTP-binding protein</fullName>
    </submittedName>
</protein>
<feature type="domain" description="CobW/HypB/UreG nucleotide-binding" evidence="1">
    <location>
        <begin position="6"/>
        <end position="180"/>
    </location>
</feature>
<dbReference type="PANTHER" id="PTHR13748:SF62">
    <property type="entry name" value="COBW DOMAIN-CONTAINING PROTEIN"/>
    <property type="match status" value="1"/>
</dbReference>
<dbReference type="Gene3D" id="3.40.50.300">
    <property type="entry name" value="P-loop containing nucleotide triphosphate hydrolases"/>
    <property type="match status" value="1"/>
</dbReference>
<proteinExistence type="predicted"/>
<dbReference type="InterPro" id="IPR003495">
    <property type="entry name" value="CobW/HypB/UreG_nucleotide-bd"/>
</dbReference>
<reference evidence="2 3" key="1">
    <citation type="submission" date="2020-08" db="EMBL/GenBank/DDBJ databases">
        <title>Genome public.</title>
        <authorList>
            <person name="Liu C."/>
            <person name="Sun Q."/>
        </authorList>
    </citation>
    <scope>NUCLEOTIDE SEQUENCE [LARGE SCALE GENOMIC DNA]</scope>
    <source>
        <strain evidence="2 3">NSJ-6</strain>
    </source>
</reference>
<dbReference type="RefSeq" id="WP_186859100.1">
    <property type="nucleotide sequence ID" value="NZ_JACOOO010000001.1"/>
</dbReference>
<keyword evidence="3" id="KW-1185">Reference proteome</keyword>